<evidence type="ECO:0000256" key="1">
    <source>
        <dbReference type="ARBA" id="ARBA00005375"/>
    </source>
</evidence>
<comment type="caution">
    <text evidence="4">The sequence shown here is derived from an EMBL/GenBank/DDBJ whole genome shotgun (WGS) entry which is preliminary data.</text>
</comment>
<dbReference type="PANTHER" id="PTHR11567">
    <property type="entry name" value="ACID PHOSPHATASE-RELATED"/>
    <property type="match status" value="1"/>
</dbReference>
<dbReference type="InterPro" id="IPR000560">
    <property type="entry name" value="His_Pase_clade-2"/>
</dbReference>
<dbReference type="InterPro" id="IPR029033">
    <property type="entry name" value="His_PPase_superfam"/>
</dbReference>
<dbReference type="AlphaFoldDB" id="A0A4R0R9Y6"/>
<proteinExistence type="inferred from homology"/>
<dbReference type="EMBL" id="RWJN01000402">
    <property type="protein sequence ID" value="TCD62095.1"/>
    <property type="molecule type" value="Genomic_DNA"/>
</dbReference>
<feature type="transmembrane region" description="Helical" evidence="3">
    <location>
        <begin position="410"/>
        <end position="435"/>
    </location>
</feature>
<dbReference type="InterPro" id="IPR050645">
    <property type="entry name" value="Histidine_acid_phosphatase"/>
</dbReference>
<reference evidence="4 5" key="1">
    <citation type="submission" date="2018-11" db="EMBL/GenBank/DDBJ databases">
        <title>Genome assembly of Steccherinum ochraceum LE-BIN_3174, the white-rot fungus of the Steccherinaceae family (The Residual Polyporoid clade, Polyporales, Basidiomycota).</title>
        <authorList>
            <person name="Fedorova T.V."/>
            <person name="Glazunova O.A."/>
            <person name="Landesman E.O."/>
            <person name="Moiseenko K.V."/>
            <person name="Psurtseva N.V."/>
            <person name="Savinova O.S."/>
            <person name="Shakhova N.V."/>
            <person name="Tyazhelova T.V."/>
            <person name="Vasina D.V."/>
        </authorList>
    </citation>
    <scope>NUCLEOTIDE SEQUENCE [LARGE SCALE GENOMIC DNA]</scope>
    <source>
        <strain evidence="4 5">LE-BIN_3174</strain>
    </source>
</reference>
<dbReference type="PANTHER" id="PTHR11567:SF142">
    <property type="entry name" value="PHOSPHOGLYCERATE MUTASE-LIKE PROTEIN"/>
    <property type="match status" value="1"/>
</dbReference>
<gene>
    <name evidence="4" type="ORF">EIP91_007470</name>
</gene>
<evidence type="ECO:0008006" key="6">
    <source>
        <dbReference type="Google" id="ProtNLM"/>
    </source>
</evidence>
<name>A0A4R0R9Y6_9APHY</name>
<organism evidence="4 5">
    <name type="scientific">Steccherinum ochraceum</name>
    <dbReference type="NCBI Taxonomy" id="92696"/>
    <lineage>
        <taxon>Eukaryota</taxon>
        <taxon>Fungi</taxon>
        <taxon>Dikarya</taxon>
        <taxon>Basidiomycota</taxon>
        <taxon>Agaricomycotina</taxon>
        <taxon>Agaricomycetes</taxon>
        <taxon>Polyporales</taxon>
        <taxon>Steccherinaceae</taxon>
        <taxon>Steccherinum</taxon>
    </lineage>
</organism>
<feature type="compositionally biased region" description="Basic residues" evidence="2">
    <location>
        <begin position="457"/>
        <end position="468"/>
    </location>
</feature>
<dbReference type="SUPFAM" id="SSF53254">
    <property type="entry name" value="Phosphoglycerate mutase-like"/>
    <property type="match status" value="1"/>
</dbReference>
<keyword evidence="3" id="KW-1133">Transmembrane helix</keyword>
<evidence type="ECO:0000313" key="5">
    <source>
        <dbReference type="Proteomes" id="UP000292702"/>
    </source>
</evidence>
<comment type="similarity">
    <text evidence="1">Belongs to the histidine acid phosphatase family.</text>
</comment>
<feature type="region of interest" description="Disordered" evidence="2">
    <location>
        <begin position="440"/>
        <end position="468"/>
    </location>
</feature>
<dbReference type="Proteomes" id="UP000292702">
    <property type="component" value="Unassembled WGS sequence"/>
</dbReference>
<keyword evidence="5" id="KW-1185">Reference proteome</keyword>
<keyword evidence="3" id="KW-0812">Transmembrane</keyword>
<dbReference type="Pfam" id="PF00328">
    <property type="entry name" value="His_Phos_2"/>
    <property type="match status" value="1"/>
</dbReference>
<dbReference type="Gene3D" id="3.40.50.1240">
    <property type="entry name" value="Phosphoglycerate mutase-like"/>
    <property type="match status" value="1"/>
</dbReference>
<dbReference type="STRING" id="92696.A0A4R0R9Y6"/>
<dbReference type="GO" id="GO:0016791">
    <property type="term" value="F:phosphatase activity"/>
    <property type="evidence" value="ECO:0007669"/>
    <property type="project" value="TreeGrafter"/>
</dbReference>
<sequence length="468" mass="50045">MSSSSSDVIGIVVIARHGDRQGFYQDPVSYTASATSITPLGERQEFDLGSVIRARYLDPTSADYIQNINTNTQLFNQAQVWARADAGGEGGVIFDSAIALLQGLWPVTTIANTTLANGTTVVSPLNGYQYIPVESVEPNEDVSLEGYTSCNTFADNNNAFYASPGFLQKKNESQAFLNSLPPYLDGRPATLENMWNIYDYMNVQSIHNSTFSSRLPPTYLAQARDLANYHEYGVFSDPDFGGIGDIAGTAMLPTILTAFQRIANASDPLKLHYSAVAYKPLLTLFNMTGVVNTGQLPAATVNYAAGLVFEVRQPAGSSEPVIRFTFKNGTDDADFIAHNMSIPGFDGTTNGDTPLSKFLAAFEPVAVNTTLQWCNVCNQTSARGCASLLNPVSVGATAHHDRISPVGAGFLGAGLTIVVLSGLIGLLLAVGLLSFGKKRRTGTHHGEGSEDTIHAHHDLKHHPTGSSA</sequence>
<evidence type="ECO:0000313" key="4">
    <source>
        <dbReference type="EMBL" id="TCD62095.1"/>
    </source>
</evidence>
<evidence type="ECO:0000256" key="3">
    <source>
        <dbReference type="SAM" id="Phobius"/>
    </source>
</evidence>
<accession>A0A4R0R9Y6</accession>
<keyword evidence="3" id="KW-0472">Membrane</keyword>
<feature type="compositionally biased region" description="Basic and acidic residues" evidence="2">
    <location>
        <begin position="444"/>
        <end position="456"/>
    </location>
</feature>
<protein>
    <recommendedName>
        <fullName evidence="6">Phosphoglycerate mutase-like protein</fullName>
    </recommendedName>
</protein>
<dbReference type="OrthoDB" id="258392at2759"/>
<evidence type="ECO:0000256" key="2">
    <source>
        <dbReference type="SAM" id="MobiDB-lite"/>
    </source>
</evidence>